<gene>
    <name evidence="10" type="primary">LOC115062261</name>
</gene>
<feature type="signal peptide" evidence="8">
    <location>
        <begin position="1"/>
        <end position="18"/>
    </location>
</feature>
<evidence type="ECO:0000313" key="11">
    <source>
        <dbReference type="Proteomes" id="UP000472264"/>
    </source>
</evidence>
<reference evidence="10" key="1">
    <citation type="submission" date="2021-04" db="EMBL/GenBank/DDBJ databases">
        <authorList>
            <consortium name="Wellcome Sanger Institute Data Sharing"/>
        </authorList>
    </citation>
    <scope>NUCLEOTIDE SEQUENCE [LARGE SCALE GENOMIC DNA]</scope>
</reference>
<keyword evidence="7" id="KW-0472">Membrane</keyword>
<feature type="transmembrane region" description="Helical" evidence="7">
    <location>
        <begin position="370"/>
        <end position="395"/>
    </location>
</feature>
<dbReference type="AlphaFoldDB" id="A0A665VQA2"/>
<dbReference type="PANTHER" id="PTHR11890">
    <property type="entry name" value="INTERLEUKIN-1 RECEPTOR FAMILY MEMBER"/>
    <property type="match status" value="1"/>
</dbReference>
<dbReference type="Ensembl" id="ENSENLT00000034819.1">
    <property type="protein sequence ID" value="ENSENLP00000033885.1"/>
    <property type="gene ID" value="ENSENLG00000014858.1"/>
</dbReference>
<comment type="similarity">
    <text evidence="1">Belongs to the interleukin-1 receptor family.</text>
</comment>
<dbReference type="PROSITE" id="PS50835">
    <property type="entry name" value="IG_LIKE"/>
    <property type="match status" value="2"/>
</dbReference>
<keyword evidence="2 8" id="KW-0732">Signal</keyword>
<accession>A0A665VQA2</accession>
<evidence type="ECO:0000256" key="8">
    <source>
        <dbReference type="SAM" id="SignalP"/>
    </source>
</evidence>
<feature type="domain" description="Ig-like" evidence="9">
    <location>
        <begin position="255"/>
        <end position="366"/>
    </location>
</feature>
<keyword evidence="11" id="KW-1185">Reference proteome</keyword>
<protein>
    <submittedName>
        <fullName evidence="10">Interleukin-1 receptor type 2-like</fullName>
    </submittedName>
</protein>
<dbReference type="PRINTS" id="PR01536">
    <property type="entry name" value="INTRLKN1R12F"/>
</dbReference>
<feature type="chain" id="PRO_5025436980" evidence="8">
    <location>
        <begin position="19"/>
        <end position="414"/>
    </location>
</feature>
<evidence type="ECO:0000256" key="1">
    <source>
        <dbReference type="ARBA" id="ARBA00009752"/>
    </source>
</evidence>
<reference evidence="10" key="2">
    <citation type="submission" date="2025-08" db="UniProtKB">
        <authorList>
            <consortium name="Ensembl"/>
        </authorList>
    </citation>
    <scope>IDENTIFICATION</scope>
</reference>
<dbReference type="Proteomes" id="UP000472264">
    <property type="component" value="Chromosome 21"/>
</dbReference>
<evidence type="ECO:0000256" key="3">
    <source>
        <dbReference type="ARBA" id="ARBA00022737"/>
    </source>
</evidence>
<evidence type="ECO:0000256" key="5">
    <source>
        <dbReference type="ARBA" id="ARBA00023180"/>
    </source>
</evidence>
<reference evidence="10" key="3">
    <citation type="submission" date="2025-09" db="UniProtKB">
        <authorList>
            <consortium name="Ensembl"/>
        </authorList>
    </citation>
    <scope>IDENTIFICATION</scope>
</reference>
<dbReference type="InterPro" id="IPR015621">
    <property type="entry name" value="IL-1_rcpt_fam"/>
</dbReference>
<proteinExistence type="inferred from homology"/>
<dbReference type="InterPro" id="IPR013783">
    <property type="entry name" value="Ig-like_fold"/>
</dbReference>
<dbReference type="Gene3D" id="2.60.40.10">
    <property type="entry name" value="Immunoglobulins"/>
    <property type="match status" value="3"/>
</dbReference>
<dbReference type="PANTHER" id="PTHR11890:SF18">
    <property type="entry name" value="LYMPHOCYTE ACTIVATION GENE 3 PROTEIN"/>
    <property type="match status" value="1"/>
</dbReference>
<evidence type="ECO:0000256" key="7">
    <source>
        <dbReference type="SAM" id="Phobius"/>
    </source>
</evidence>
<dbReference type="InterPro" id="IPR003599">
    <property type="entry name" value="Ig_sub"/>
</dbReference>
<organism evidence="10 11">
    <name type="scientific">Echeneis naucrates</name>
    <name type="common">Live sharksucker</name>
    <dbReference type="NCBI Taxonomy" id="173247"/>
    <lineage>
        <taxon>Eukaryota</taxon>
        <taxon>Metazoa</taxon>
        <taxon>Chordata</taxon>
        <taxon>Craniata</taxon>
        <taxon>Vertebrata</taxon>
        <taxon>Euteleostomi</taxon>
        <taxon>Actinopterygii</taxon>
        <taxon>Neopterygii</taxon>
        <taxon>Teleostei</taxon>
        <taxon>Neoteleostei</taxon>
        <taxon>Acanthomorphata</taxon>
        <taxon>Carangaria</taxon>
        <taxon>Carangiformes</taxon>
        <taxon>Echeneidae</taxon>
        <taxon>Echeneis</taxon>
    </lineage>
</organism>
<keyword evidence="6" id="KW-0393">Immunoglobulin domain</keyword>
<dbReference type="GO" id="GO:0004908">
    <property type="term" value="F:interleukin-1 receptor activity"/>
    <property type="evidence" value="ECO:0007669"/>
    <property type="project" value="InterPro"/>
</dbReference>
<dbReference type="InterPro" id="IPR007110">
    <property type="entry name" value="Ig-like_dom"/>
</dbReference>
<dbReference type="SUPFAM" id="SSF48726">
    <property type="entry name" value="Immunoglobulin"/>
    <property type="match status" value="3"/>
</dbReference>
<sequence>MVHLALMLAVVIMEQVHGSQLPPLPMKDGCYLVSPEVEIFRQEGEAVILSFTMFRRTLTVRRIAPPTARFIITKDNGTEGEAFNGDNRVQQSNGQLWFLPAQASDSAQYVCTYRNESYCITGSIRLHVYESSSTDIQKMYYLINLTSGQKLRYKCPSLDYFNKTGSLIEWYKVRGNTLLILNDFINSGRLIIPAVKHSHAGLYTCQLRVLINNKQYKVSRTIQIRMLLLQRFFPFPHILIYLLNLICYSIAPVIPLLLIVSPLNGTIFESQHGSALELFCQVLTECQMSDSTAVTWLVNGQSVELSYLDGRALQGGRRVIKMSESCQIELKLIIVSVTEEDVRTELKCVAQNEGGRQEVVAQLRLEDSTFTWIVVAVVAVCCFLMVVSIFLYALFKPKRKKKADYILARQNSTF</sequence>
<keyword evidence="7" id="KW-0812">Transmembrane</keyword>
<evidence type="ECO:0000259" key="9">
    <source>
        <dbReference type="PROSITE" id="PS50835"/>
    </source>
</evidence>
<evidence type="ECO:0000313" key="10">
    <source>
        <dbReference type="Ensembl" id="ENSENLP00000033885.1"/>
    </source>
</evidence>
<name>A0A665VQA2_ECHNA</name>
<evidence type="ECO:0000256" key="2">
    <source>
        <dbReference type="ARBA" id="ARBA00022729"/>
    </source>
</evidence>
<dbReference type="InterPro" id="IPR036179">
    <property type="entry name" value="Ig-like_dom_sf"/>
</dbReference>
<evidence type="ECO:0000256" key="4">
    <source>
        <dbReference type="ARBA" id="ARBA00023157"/>
    </source>
</evidence>
<keyword evidence="5" id="KW-0325">Glycoprotein</keyword>
<evidence type="ECO:0000256" key="6">
    <source>
        <dbReference type="ARBA" id="ARBA00023319"/>
    </source>
</evidence>
<feature type="domain" description="Ig-like" evidence="9">
    <location>
        <begin position="148"/>
        <end position="223"/>
    </location>
</feature>
<dbReference type="InterPro" id="IPR004074">
    <property type="entry name" value="IL-1_rcpt_I/II-typ"/>
</dbReference>
<keyword evidence="3" id="KW-0677">Repeat</keyword>
<dbReference type="SMART" id="SM00409">
    <property type="entry name" value="IG"/>
    <property type="match status" value="3"/>
</dbReference>
<keyword evidence="4" id="KW-1015">Disulfide bond</keyword>
<keyword evidence="7" id="KW-1133">Transmembrane helix</keyword>